<keyword evidence="4" id="KW-1185">Reference proteome</keyword>
<sequence length="400" mass="40061">MTHQGLSTENQIVATGERGSCSGRRPLQRVAAAAAAFSLMMGVGVFAASAASAAEATSAAPSASVAAEQAVLTIAVTGPATLKVTNPTDKTVQVVVHLEGQHGHGGTTYDAGTRELPAVAAHADGEVIRFADFSHDWGHNLYGVKYDFLVDGQLVAEVRTPGGVAPTGTTVAQPVPGVVIPPVESSVTPETSAAPEQQKPTPHPVPKLAPQKTVKAPEATPQATPMLVPSKSTDSSEATTATPYPVPKLAPTKKLVAPYAVPQATPDLVPGKTPQAHGDKTPGLVPSIPSGQLVPEQQSMSVPTPSGDKTPSLAPRSEATTASHVATTTPRTVASNNVTDGTGEAGSTPVQTSAGAPPAGHLASTGAESAGLLAGAAAALLGAGAALTLGSRRRRAGSVR</sequence>
<keyword evidence="2" id="KW-0472">Membrane</keyword>
<organism evidence="3 4">
    <name type="scientific">Demequina zhanjiangensis</name>
    <dbReference type="NCBI Taxonomy" id="3051659"/>
    <lineage>
        <taxon>Bacteria</taxon>
        <taxon>Bacillati</taxon>
        <taxon>Actinomycetota</taxon>
        <taxon>Actinomycetes</taxon>
        <taxon>Micrococcales</taxon>
        <taxon>Demequinaceae</taxon>
        <taxon>Demequina</taxon>
    </lineage>
</organism>
<evidence type="ECO:0000313" key="3">
    <source>
        <dbReference type="EMBL" id="MDN4472712.1"/>
    </source>
</evidence>
<keyword evidence="2" id="KW-1133">Transmembrane helix</keyword>
<comment type="caution">
    <text evidence="3">The sequence shown here is derived from an EMBL/GenBank/DDBJ whole genome shotgun (WGS) entry which is preliminary data.</text>
</comment>
<proteinExistence type="predicted"/>
<feature type="transmembrane region" description="Helical" evidence="2">
    <location>
        <begin position="370"/>
        <end position="390"/>
    </location>
</feature>
<feature type="region of interest" description="Disordered" evidence="1">
    <location>
        <begin position="265"/>
        <end position="364"/>
    </location>
</feature>
<evidence type="ECO:0000313" key="4">
    <source>
        <dbReference type="Proteomes" id="UP001172738"/>
    </source>
</evidence>
<accession>A0ABT8G0R5</accession>
<keyword evidence="2" id="KW-0812">Transmembrane</keyword>
<feature type="compositionally biased region" description="Polar residues" evidence="1">
    <location>
        <begin position="1"/>
        <end position="13"/>
    </location>
</feature>
<feature type="compositionally biased region" description="Polar residues" evidence="1">
    <location>
        <begin position="230"/>
        <end position="242"/>
    </location>
</feature>
<evidence type="ECO:0008006" key="5">
    <source>
        <dbReference type="Google" id="ProtNLM"/>
    </source>
</evidence>
<evidence type="ECO:0000256" key="2">
    <source>
        <dbReference type="SAM" id="Phobius"/>
    </source>
</evidence>
<protein>
    <recommendedName>
        <fullName evidence="5">LPXTG-motif cell wall anchor domain-containing protein</fullName>
    </recommendedName>
</protein>
<feature type="region of interest" description="Disordered" evidence="1">
    <location>
        <begin position="1"/>
        <end position="21"/>
    </location>
</feature>
<evidence type="ECO:0000256" key="1">
    <source>
        <dbReference type="SAM" id="MobiDB-lite"/>
    </source>
</evidence>
<feature type="compositionally biased region" description="Polar residues" evidence="1">
    <location>
        <begin position="295"/>
        <end position="309"/>
    </location>
</feature>
<feature type="compositionally biased region" description="Polar residues" evidence="1">
    <location>
        <begin position="318"/>
        <end position="340"/>
    </location>
</feature>
<dbReference type="RefSeq" id="WP_301127507.1">
    <property type="nucleotide sequence ID" value="NZ_JAUHPV010000003.1"/>
</dbReference>
<dbReference type="Proteomes" id="UP001172738">
    <property type="component" value="Unassembled WGS sequence"/>
</dbReference>
<name>A0ABT8G0R5_9MICO</name>
<dbReference type="EMBL" id="JAUHPV010000003">
    <property type="protein sequence ID" value="MDN4472712.1"/>
    <property type="molecule type" value="Genomic_DNA"/>
</dbReference>
<feature type="region of interest" description="Disordered" evidence="1">
    <location>
        <begin position="176"/>
        <end position="248"/>
    </location>
</feature>
<feature type="compositionally biased region" description="Polar residues" evidence="1">
    <location>
        <begin position="185"/>
        <end position="200"/>
    </location>
</feature>
<gene>
    <name evidence="3" type="ORF">QQX04_06860</name>
</gene>
<reference evidence="3" key="1">
    <citation type="submission" date="2023-06" db="EMBL/GenBank/DDBJ databases">
        <title>SYSU T00b26.</title>
        <authorList>
            <person name="Gao L."/>
            <person name="Fang B.-Z."/>
            <person name="Li W.-J."/>
        </authorList>
    </citation>
    <scope>NUCLEOTIDE SEQUENCE</scope>
    <source>
        <strain evidence="3">SYSU T00b26</strain>
    </source>
</reference>